<dbReference type="Pfam" id="PF13432">
    <property type="entry name" value="TPR_16"/>
    <property type="match status" value="1"/>
</dbReference>
<accession>A0A9X1BS61</accession>
<dbReference type="PROSITE" id="PS50005">
    <property type="entry name" value="TPR"/>
    <property type="match status" value="1"/>
</dbReference>
<dbReference type="RefSeq" id="WP_201826625.1">
    <property type="nucleotide sequence ID" value="NZ_JAERRA010000002.1"/>
</dbReference>
<proteinExistence type="predicted"/>
<feature type="compositionally biased region" description="Pro residues" evidence="4">
    <location>
        <begin position="261"/>
        <end position="270"/>
    </location>
</feature>
<dbReference type="EMBL" id="JAERRA010000002">
    <property type="protein sequence ID" value="MBL0720303.1"/>
    <property type="molecule type" value="Genomic_DNA"/>
</dbReference>
<evidence type="ECO:0000256" key="4">
    <source>
        <dbReference type="SAM" id="MobiDB-lite"/>
    </source>
</evidence>
<dbReference type="InterPro" id="IPR019734">
    <property type="entry name" value="TPR_rpt"/>
</dbReference>
<dbReference type="PANTHER" id="PTHR44227">
    <property type="match status" value="1"/>
</dbReference>
<evidence type="ECO:0000256" key="3">
    <source>
        <dbReference type="PROSITE-ProRule" id="PRU00339"/>
    </source>
</evidence>
<feature type="compositionally biased region" description="Low complexity" evidence="4">
    <location>
        <begin position="306"/>
        <end position="328"/>
    </location>
</feature>
<feature type="compositionally biased region" description="Low complexity" evidence="4">
    <location>
        <begin position="271"/>
        <end position="292"/>
    </location>
</feature>
<evidence type="ECO:0000256" key="1">
    <source>
        <dbReference type="ARBA" id="ARBA00022737"/>
    </source>
</evidence>
<sequence>MSLPRWGWTLLLHGALALPAAWAVTPEDLRFLREKASALETRGRGDLAAETWRQLLTVAPDDAEAIGRLGLLDAGAGRRKEAQDALARLRTVAPNAPWVARLEQQLALPPEGRGLIQDGGQAQARGDHAAALKLYDQALAGSEPPPPLADAYFKALAKTPGGKAAAQRRLRALIAAEPDQPRYALVLGELLSYDAPTRREGVSLLLPLQDRSDDIGPAARQAVAQAKRWGIPGGMPRAGTVVAQAAPERRVAAPQAAPAPRIEPPPPRPAPRMAEAAPRAAAAAPSARLGSLPPAPRPRRVQPVESSEAPAPSLAAAPSRAPQPAAGAEGSELQAGYAALRAGKLDEAERHFLSLSGRNPEATAYVEGLAEVRMAQRRYPDALELFDRLPASPKTEGRMREAMGYGALEIAAAEAEAGRPREALRYYLRADELLPRQIEVLIGLARAQSASGEREEALDTLGRALQLQPENLGLWQTQNDLLAQAGQYDSLLASEARMPAKVRNSLGRQIGHQLAIAQAAQQTGDRERSRKALDSAFLLHRTAPPGQQLQLAWLLREQGEAGLLQSVMGRLAEAKLDADQQRQFQQLRLLQAEAQAQAALERGDLNTARKAAGSLEASSARKLNADIALKTAWQQYEAKQDAALYRNLIGLYETPGLSEDQTRQVRELFRYGGDREAGALMQRKRHDDAAAIYEHLAGLFPDEAHYPRQLANVRLAAGQPAQALALLRELPDPATPAEYRAAVGAALGAGDRRQAAAWVDEALQQFPEDRSLLGLAAQVDEASGRYGQALKRYESVLGSTPGAAPAGRRYAPSAAPAAAPAPVRLPAFAGGDAP</sequence>
<comment type="caution">
    <text evidence="6">The sequence shown here is derived from an EMBL/GenBank/DDBJ whole genome shotgun (WGS) entry which is preliminary data.</text>
</comment>
<dbReference type="Gene3D" id="1.25.40.10">
    <property type="entry name" value="Tetratricopeptide repeat domain"/>
    <property type="match status" value="4"/>
</dbReference>
<feature type="signal peptide" evidence="5">
    <location>
        <begin position="1"/>
        <end position="23"/>
    </location>
</feature>
<dbReference type="InterPro" id="IPR011990">
    <property type="entry name" value="TPR-like_helical_dom_sf"/>
</dbReference>
<protein>
    <submittedName>
        <fullName evidence="6">Tetratricopeptide repeat protein</fullName>
    </submittedName>
</protein>
<evidence type="ECO:0000256" key="5">
    <source>
        <dbReference type="SAM" id="SignalP"/>
    </source>
</evidence>
<name>A0A9X1BS61_9BURK</name>
<evidence type="ECO:0000256" key="2">
    <source>
        <dbReference type="ARBA" id="ARBA00022803"/>
    </source>
</evidence>
<dbReference type="SUPFAM" id="SSF48452">
    <property type="entry name" value="TPR-like"/>
    <property type="match status" value="3"/>
</dbReference>
<dbReference type="SMART" id="SM00028">
    <property type="entry name" value="TPR"/>
    <property type="match status" value="4"/>
</dbReference>
<keyword evidence="7" id="KW-1185">Reference proteome</keyword>
<dbReference type="AlphaFoldDB" id="A0A9X1BS61"/>
<dbReference type="InterPro" id="IPR052346">
    <property type="entry name" value="O-mannosyl-transferase_TMTC"/>
</dbReference>
<feature type="repeat" description="TPR" evidence="3">
    <location>
        <begin position="438"/>
        <end position="471"/>
    </location>
</feature>
<feature type="chain" id="PRO_5040811552" evidence="5">
    <location>
        <begin position="24"/>
        <end position="834"/>
    </location>
</feature>
<dbReference type="PANTHER" id="PTHR44227:SF3">
    <property type="entry name" value="PROTEIN O-MANNOSYL-TRANSFERASE TMTC4"/>
    <property type="match status" value="1"/>
</dbReference>
<evidence type="ECO:0000313" key="7">
    <source>
        <dbReference type="Proteomes" id="UP000643207"/>
    </source>
</evidence>
<evidence type="ECO:0000313" key="6">
    <source>
        <dbReference type="EMBL" id="MBL0720303.1"/>
    </source>
</evidence>
<keyword evidence="1" id="KW-0677">Repeat</keyword>
<gene>
    <name evidence="6" type="ORF">JI742_10420</name>
</gene>
<organism evidence="6 7">
    <name type="scientific">Aquariibacter lacus</name>
    <dbReference type="NCBI Taxonomy" id="2801332"/>
    <lineage>
        <taxon>Bacteria</taxon>
        <taxon>Pseudomonadati</taxon>
        <taxon>Pseudomonadota</taxon>
        <taxon>Betaproteobacteria</taxon>
        <taxon>Burkholderiales</taxon>
        <taxon>Sphaerotilaceae</taxon>
        <taxon>Aquariibacter</taxon>
    </lineage>
</organism>
<keyword evidence="2 3" id="KW-0802">TPR repeat</keyword>
<reference evidence="6 7" key="1">
    <citation type="submission" date="2021-01" db="EMBL/GenBank/DDBJ databases">
        <title>Piscinibacter sp. Jin2 Genome sequencing and assembly.</title>
        <authorList>
            <person name="Kim I."/>
        </authorList>
    </citation>
    <scope>NUCLEOTIDE SEQUENCE [LARGE SCALE GENOMIC DNA]</scope>
    <source>
        <strain evidence="6 7">Jin2</strain>
    </source>
</reference>
<dbReference type="Pfam" id="PF14559">
    <property type="entry name" value="TPR_19"/>
    <property type="match status" value="1"/>
</dbReference>
<feature type="region of interest" description="Disordered" evidence="4">
    <location>
        <begin position="246"/>
        <end position="330"/>
    </location>
</feature>
<keyword evidence="5" id="KW-0732">Signal</keyword>
<dbReference type="Proteomes" id="UP000643207">
    <property type="component" value="Unassembled WGS sequence"/>
</dbReference>